<dbReference type="Gene3D" id="3.40.720.10">
    <property type="entry name" value="Alkaline Phosphatase, subunit A"/>
    <property type="match status" value="1"/>
</dbReference>
<evidence type="ECO:0000313" key="4">
    <source>
        <dbReference type="Proteomes" id="UP000317944"/>
    </source>
</evidence>
<feature type="domain" description="Sulfatase N-terminal" evidence="2">
    <location>
        <begin position="293"/>
        <end position="573"/>
    </location>
</feature>
<dbReference type="SUPFAM" id="SSF53649">
    <property type="entry name" value="Alkaline phosphatase-like"/>
    <property type="match status" value="1"/>
</dbReference>
<accession>A0A544UH66</accession>
<name>A0A544UH66_LYSSH</name>
<dbReference type="Proteomes" id="UP000317944">
    <property type="component" value="Unassembled WGS sequence"/>
</dbReference>
<dbReference type="InterPro" id="IPR017850">
    <property type="entry name" value="Alkaline_phosphatase_core_sf"/>
</dbReference>
<keyword evidence="1" id="KW-0175">Coiled coil</keyword>
<dbReference type="AlphaFoldDB" id="A0A544UH66"/>
<feature type="coiled-coil region" evidence="1">
    <location>
        <begin position="10"/>
        <end position="42"/>
    </location>
</feature>
<protein>
    <recommendedName>
        <fullName evidence="2">Sulfatase N-terminal domain-containing protein</fullName>
    </recommendedName>
</protein>
<reference evidence="3 4" key="1">
    <citation type="submission" date="2018-03" db="EMBL/GenBank/DDBJ databases">
        <title>Aerobic endospore-forming bacteria genome sequencing and assembly.</title>
        <authorList>
            <person name="Cavalcante D.A."/>
            <person name="Driks A."/>
            <person name="Putonti C."/>
            <person name="De-Souza M.T."/>
        </authorList>
    </citation>
    <scope>NUCLEOTIDE SEQUENCE [LARGE SCALE GENOMIC DNA]</scope>
    <source>
        <strain evidence="3 4">SDF0037</strain>
    </source>
</reference>
<dbReference type="PANTHER" id="PTHR43751">
    <property type="entry name" value="SULFATASE"/>
    <property type="match status" value="1"/>
</dbReference>
<evidence type="ECO:0000259" key="2">
    <source>
        <dbReference type="Pfam" id="PF00884"/>
    </source>
</evidence>
<comment type="caution">
    <text evidence="3">The sequence shown here is derived from an EMBL/GenBank/DDBJ whole genome shotgun (WGS) entry which is preliminary data.</text>
</comment>
<gene>
    <name evidence="3" type="ORF">C7Y47_12650</name>
</gene>
<dbReference type="InterPro" id="IPR052701">
    <property type="entry name" value="GAG_Ulvan_Degrading_Sulfatases"/>
</dbReference>
<dbReference type="OrthoDB" id="9762324at2"/>
<organism evidence="3 4">
    <name type="scientific">Lysinibacillus sphaericus</name>
    <name type="common">Bacillus sphaericus</name>
    <dbReference type="NCBI Taxonomy" id="1421"/>
    <lineage>
        <taxon>Bacteria</taxon>
        <taxon>Bacillati</taxon>
        <taxon>Bacillota</taxon>
        <taxon>Bacilli</taxon>
        <taxon>Bacillales</taxon>
        <taxon>Bacillaceae</taxon>
        <taxon>Lysinibacillus</taxon>
    </lineage>
</organism>
<sequence>MSSKNIIEIVKNLHNRIEDSLRKEERAEVNNALDELSKVAKTETYYIVSTTLLFESGSIEEAALKVKEGLQQFSYSYSLHFNAALIHFTLQKYDNSFYHFGRCLRLSEYKEEIEAVRNNLNEMVYTLKKQQIYSSEQLQKYLNKVDQLSKEIDERVYPLNKFGESIIRKVQNRGTENENMTNLYKSLFTENIDINSRYVTKTEYFQGHEAKHYQYVFNKKTTLPFSFLEKDTELTIKINNTTYDFTNSLLKFNQYNYLTFDPGEIEITANKPIFIGNPIALNDEPKKYRLVAHVFIDGLSGKYLEENDRELLIPNILNTFNGKYENTNCYASADWTFPSNAGLVTAMDTIAHGQYHSTFGHDFSEKQESLIEKIRKSGYFTASFTGDWRGTPPHGYGKSFDRIVFKNSMGGFGAGEIMEEVIDHLETFKDKNNYIWLVIPDLHDVADEIFLSINSQVNTNVLNRLFSKKGDTSVLTDYEENKILRYGEELKRIDLHLSVLFNYIKHNYDEDDVLLIIHSDHGQGYFEREPKHFLNYGRTKVPFMLLGGGMQGTSDKLMSNLDIYPTILDLLNIEYDKEKLHGKTLEDFGGKQRKEVMTESYHPNQTYKAVIYTRDFQFYFETEDSVDNYGRVDFEHFKTDLIKLNDNLNDTNVEEIIDYYTNWILEKRVILQK</sequence>
<evidence type="ECO:0000313" key="3">
    <source>
        <dbReference type="EMBL" id="TQR32171.1"/>
    </source>
</evidence>
<dbReference type="Pfam" id="PF00884">
    <property type="entry name" value="Sulfatase"/>
    <property type="match status" value="1"/>
</dbReference>
<evidence type="ECO:0000256" key="1">
    <source>
        <dbReference type="SAM" id="Coils"/>
    </source>
</evidence>
<dbReference type="EMBL" id="SADV01000009">
    <property type="protein sequence ID" value="TQR32171.1"/>
    <property type="molecule type" value="Genomic_DNA"/>
</dbReference>
<dbReference type="RefSeq" id="WP_142509110.1">
    <property type="nucleotide sequence ID" value="NZ_SADV01000009.1"/>
</dbReference>
<dbReference type="PANTHER" id="PTHR43751:SF3">
    <property type="entry name" value="SULFATASE N-TERMINAL DOMAIN-CONTAINING PROTEIN"/>
    <property type="match status" value="1"/>
</dbReference>
<dbReference type="InterPro" id="IPR000917">
    <property type="entry name" value="Sulfatase_N"/>
</dbReference>
<proteinExistence type="predicted"/>